<feature type="chain" id="PRO_5043845752" evidence="3">
    <location>
        <begin position="31"/>
        <end position="633"/>
    </location>
</feature>
<feature type="signal peptide" evidence="3">
    <location>
        <begin position="1"/>
        <end position="30"/>
    </location>
</feature>
<sequence>MKMKRALKCIGAVALAASLMMVPSMIPVQASNGPCMEGEFAFANIQLNDTVVFSTNEKNTVDGASYDQASNTLTLTNYDHPDVALYTNMMGDDFKLNLVGSNKLQNLGIWHGGWGGSLTICGSGSLTVNENRKNPDGIELFAEGGKSLLTVSGDSTVTVYRGTDGCPFGSSWNYTSSPIVAKGQVNDMKIQAEHPFEMIQVYGGYFGTDISPVQSDVYTKTGEEGRFVITEVTDMSGNKTYRIEKLQECTTLGAEVAITVEDKLTDISAYTANGEIAAYYSTTMASGGSDACLVKKQDTGDTFIYRRTYYEAGNSYRILCPILMSYTDYNTQETRYLMDAAHPVMKELVENMALAEDTLPAGYEFEGKEVENVYNVYSEADVISFTPKQVVVNGVVDVTDGDTAISDNGFRQILAENQTKDIVIKSNDELSFTFGKGTMSAVDHVSSYDFGVKIVKDYSELGTLPSAVNKNIFIEQIKYNYSGQLPAEAQIRIFVGTRYAGKTLYYSRLFDNGTILNIDAGVVDSEGYLTVKQNHCSTYLITTEKLADTAATGNGGTTSGNGGTTSGSDSTASGGAAGTAANASTTANSQPTVKTSGKPKTGDNSAIAVCMTLIAAGCGGMFVFRRKKATENE</sequence>
<dbReference type="RefSeq" id="WP_227710598.1">
    <property type="nucleotide sequence ID" value="NZ_JAJEQW010000014.1"/>
</dbReference>
<evidence type="ECO:0000313" key="4">
    <source>
        <dbReference type="EMBL" id="MCC2243013.1"/>
    </source>
</evidence>
<keyword evidence="2" id="KW-0472">Membrane</keyword>
<keyword evidence="3" id="KW-0732">Signal</keyword>
<dbReference type="EMBL" id="JAJEQW010000014">
    <property type="protein sequence ID" value="MCC2243013.1"/>
    <property type="molecule type" value="Genomic_DNA"/>
</dbReference>
<accession>A0AAW4WGC0</accession>
<feature type="transmembrane region" description="Helical" evidence="2">
    <location>
        <begin position="605"/>
        <end position="624"/>
    </location>
</feature>
<dbReference type="NCBIfam" id="NF033846">
    <property type="entry name" value="Rumino_NPXTG"/>
    <property type="match status" value="1"/>
</dbReference>
<name>A0AAW4WGC0_9FIRM</name>
<feature type="region of interest" description="Disordered" evidence="1">
    <location>
        <begin position="551"/>
        <end position="601"/>
    </location>
</feature>
<dbReference type="AlphaFoldDB" id="A0AAW4WGC0"/>
<proteinExistence type="predicted"/>
<feature type="compositionally biased region" description="Low complexity" evidence="1">
    <location>
        <begin position="566"/>
        <end position="589"/>
    </location>
</feature>
<protein>
    <submittedName>
        <fullName evidence="4">NPXTG-anchored protein</fullName>
    </submittedName>
</protein>
<evidence type="ECO:0000256" key="2">
    <source>
        <dbReference type="SAM" id="Phobius"/>
    </source>
</evidence>
<comment type="caution">
    <text evidence="4">The sequence shown here is derived from an EMBL/GenBank/DDBJ whole genome shotgun (WGS) entry which is preliminary data.</text>
</comment>
<evidence type="ECO:0000256" key="3">
    <source>
        <dbReference type="SAM" id="SignalP"/>
    </source>
</evidence>
<reference evidence="4" key="1">
    <citation type="submission" date="2021-10" db="EMBL/GenBank/DDBJ databases">
        <title>Anaerobic single-cell dispensing facilitates the cultivation of human gut bacteria.</title>
        <authorList>
            <person name="Afrizal A."/>
        </authorList>
    </citation>
    <scope>NUCLEOTIDE SEQUENCE</scope>
    <source>
        <strain evidence="4">CLA-AA-H204</strain>
    </source>
</reference>
<keyword evidence="2" id="KW-0812">Transmembrane</keyword>
<gene>
    <name evidence="4" type="ORF">LKD47_12050</name>
</gene>
<feature type="compositionally biased region" description="Gly residues" evidence="1">
    <location>
        <begin position="553"/>
        <end position="565"/>
    </location>
</feature>
<evidence type="ECO:0000256" key="1">
    <source>
        <dbReference type="SAM" id="MobiDB-lite"/>
    </source>
</evidence>
<dbReference type="Proteomes" id="UP001198893">
    <property type="component" value="Unassembled WGS sequence"/>
</dbReference>
<organism evidence="4 5">
    <name type="scientific">Roseburia amylophila</name>
    <dbReference type="NCBI Taxonomy" id="2981794"/>
    <lineage>
        <taxon>Bacteria</taxon>
        <taxon>Bacillati</taxon>
        <taxon>Bacillota</taxon>
        <taxon>Clostridia</taxon>
        <taxon>Lachnospirales</taxon>
        <taxon>Lachnospiraceae</taxon>
        <taxon>Roseburia</taxon>
    </lineage>
</organism>
<keyword evidence="2" id="KW-1133">Transmembrane helix</keyword>
<evidence type="ECO:0000313" key="5">
    <source>
        <dbReference type="Proteomes" id="UP001198893"/>
    </source>
</evidence>